<comment type="caution">
    <text evidence="4">The sequence shown here is derived from an EMBL/GenBank/DDBJ whole genome shotgun (WGS) entry which is preliminary data.</text>
</comment>
<dbReference type="PANTHER" id="PTHR33744">
    <property type="entry name" value="CARBOHYDRATE DIACID REGULATOR"/>
    <property type="match status" value="1"/>
</dbReference>
<dbReference type="Gene3D" id="3.30.450.40">
    <property type="match status" value="1"/>
</dbReference>
<organism evidence="4 5">
    <name type="scientific">Metabacillus idriensis</name>
    <dbReference type="NCBI Taxonomy" id="324768"/>
    <lineage>
        <taxon>Bacteria</taxon>
        <taxon>Bacillati</taxon>
        <taxon>Bacillota</taxon>
        <taxon>Bacilli</taxon>
        <taxon>Bacillales</taxon>
        <taxon>Bacillaceae</taxon>
        <taxon>Metabacillus</taxon>
    </lineage>
</organism>
<evidence type="ECO:0000259" key="3">
    <source>
        <dbReference type="Pfam" id="PF17853"/>
    </source>
</evidence>
<evidence type="ECO:0000313" key="4">
    <source>
        <dbReference type="EMBL" id="MRX54724.1"/>
    </source>
</evidence>
<keyword evidence="5" id="KW-1185">Reference proteome</keyword>
<dbReference type="Pfam" id="PF17853">
    <property type="entry name" value="GGDEF_2"/>
    <property type="match status" value="1"/>
</dbReference>
<protein>
    <submittedName>
        <fullName evidence="4">PucR family transcriptional regulator</fullName>
    </submittedName>
</protein>
<name>A0A6I2MBJ4_9BACI</name>
<dbReference type="InterPro" id="IPR042070">
    <property type="entry name" value="PucR_C-HTH_sf"/>
</dbReference>
<dbReference type="Gene3D" id="1.10.10.2840">
    <property type="entry name" value="PucR C-terminal helix-turn-helix domain"/>
    <property type="match status" value="1"/>
</dbReference>
<dbReference type="Pfam" id="PF13556">
    <property type="entry name" value="HTH_30"/>
    <property type="match status" value="1"/>
</dbReference>
<dbReference type="InterPro" id="IPR025736">
    <property type="entry name" value="PucR_C-HTH_dom"/>
</dbReference>
<sequence>MNKPANEAFNYNADRLEDVADRISEVLQCPITIEDINHRLLAYSTHDDCTDPARISTIIGRRVPEKVINSLWRDGTIPMLLQTDEPIRVKNIDEVGLGNRIAISIWKNNEVLGFIWALEINKKLTDDELDLLKKAAQVVKNKLLNLHNRKSKKEERNQEFFWKLLTGHIHEENDIINGFHDIGITPPAQHSVVLFRFSDEIKEPTEKQINYLLQTTQQVQIILSTLDQNELIILLAPKSGEPLSDIKQFVDWTILQLKERFMIDDVKAGIGSIYKETEQIELSYKEAIAVQNIKKRFVDETKGLISFSELGIYQYLDLLHEKRKQEGFVNYPLRKLKEYDEMHHTNLVETLEVYLDKDSNVNDAAKALNVHVNTLSYRIKRISQIAELDLRDPNQKITVYLNLKLDKMSL</sequence>
<dbReference type="InterPro" id="IPR029016">
    <property type="entry name" value="GAF-like_dom_sf"/>
</dbReference>
<dbReference type="InterPro" id="IPR041522">
    <property type="entry name" value="CdaR_GGDEF"/>
</dbReference>
<evidence type="ECO:0000313" key="5">
    <source>
        <dbReference type="Proteomes" id="UP000441585"/>
    </source>
</evidence>
<dbReference type="RefSeq" id="WP_154318734.1">
    <property type="nucleotide sequence ID" value="NZ_CAJGAA010000002.1"/>
</dbReference>
<comment type="similarity">
    <text evidence="1">Belongs to the CdaR family.</text>
</comment>
<dbReference type="Proteomes" id="UP000441585">
    <property type="component" value="Unassembled WGS sequence"/>
</dbReference>
<evidence type="ECO:0000259" key="2">
    <source>
        <dbReference type="Pfam" id="PF13556"/>
    </source>
</evidence>
<dbReference type="EMBL" id="WKKF01000002">
    <property type="protein sequence ID" value="MRX54724.1"/>
    <property type="molecule type" value="Genomic_DNA"/>
</dbReference>
<accession>A0A6I2MBJ4</accession>
<reference evidence="4 5" key="1">
    <citation type="submission" date="2019-11" db="EMBL/GenBank/DDBJ databases">
        <title>Bacillus idriensis genome.</title>
        <authorList>
            <person name="Konopka E.N."/>
            <person name="Newman J.D."/>
        </authorList>
    </citation>
    <scope>NUCLEOTIDE SEQUENCE [LARGE SCALE GENOMIC DNA]</scope>
    <source>
        <strain evidence="4 5">DSM 19097</strain>
    </source>
</reference>
<feature type="domain" description="CdaR GGDEF-like" evidence="3">
    <location>
        <begin position="167"/>
        <end position="292"/>
    </location>
</feature>
<dbReference type="PANTHER" id="PTHR33744:SF1">
    <property type="entry name" value="DNA-BINDING TRANSCRIPTIONAL ACTIVATOR ADER"/>
    <property type="match status" value="1"/>
</dbReference>
<feature type="domain" description="PucR C-terminal helix-turn-helix" evidence="2">
    <location>
        <begin position="347"/>
        <end position="404"/>
    </location>
</feature>
<gene>
    <name evidence="4" type="ORF">GJU41_12140</name>
</gene>
<dbReference type="InterPro" id="IPR051448">
    <property type="entry name" value="CdaR-like_regulators"/>
</dbReference>
<dbReference type="AlphaFoldDB" id="A0A6I2MBJ4"/>
<evidence type="ECO:0000256" key="1">
    <source>
        <dbReference type="ARBA" id="ARBA00006754"/>
    </source>
</evidence>
<proteinExistence type="inferred from homology"/>